<evidence type="ECO:0000256" key="12">
    <source>
        <dbReference type="SAM" id="Phobius"/>
    </source>
</evidence>
<keyword evidence="11 12" id="KW-0472">Membrane</keyword>
<comment type="subcellular location">
    <subcellularLocation>
        <location evidence="1">Cell inner membrane</location>
        <topology evidence="1">Multi-pass membrane protein</topology>
    </subcellularLocation>
</comment>
<keyword evidence="15" id="KW-1185">Reference proteome</keyword>
<dbReference type="PANTHER" id="PTHR43867:SF5">
    <property type="entry name" value="GLUCANS BIOSYNTHESIS GLUCOSYLTRANSFERASE H"/>
    <property type="match status" value="1"/>
</dbReference>
<evidence type="ECO:0000256" key="7">
    <source>
        <dbReference type="ARBA" id="ARBA00022676"/>
    </source>
</evidence>
<evidence type="ECO:0000256" key="5">
    <source>
        <dbReference type="ARBA" id="ARBA00022475"/>
    </source>
</evidence>
<evidence type="ECO:0000256" key="3">
    <source>
        <dbReference type="ARBA" id="ARBA00009337"/>
    </source>
</evidence>
<feature type="transmembrane region" description="Helical" evidence="12">
    <location>
        <begin position="385"/>
        <end position="405"/>
    </location>
</feature>
<dbReference type="AlphaFoldDB" id="D5SSI7"/>
<dbReference type="HOGENOM" id="CLU_015730_1_0_0"/>
<dbReference type="CAZy" id="GT2">
    <property type="family name" value="Glycosyltransferase Family 2"/>
</dbReference>
<evidence type="ECO:0000259" key="13">
    <source>
        <dbReference type="Pfam" id="PF13632"/>
    </source>
</evidence>
<evidence type="ECO:0000256" key="9">
    <source>
        <dbReference type="ARBA" id="ARBA00022692"/>
    </source>
</evidence>
<feature type="transmembrane region" description="Helical" evidence="12">
    <location>
        <begin position="515"/>
        <end position="539"/>
    </location>
</feature>
<accession>D5SSI7</accession>
<dbReference type="PANTHER" id="PTHR43867">
    <property type="entry name" value="CELLULOSE SYNTHASE CATALYTIC SUBUNIT A [UDP-FORMING]"/>
    <property type="match status" value="1"/>
</dbReference>
<comment type="pathway">
    <text evidence="2">Glycan metabolism; osmoregulated periplasmic glucan (OPG) biosynthesis.</text>
</comment>
<feature type="transmembrane region" description="Helical" evidence="12">
    <location>
        <begin position="451"/>
        <end position="472"/>
    </location>
</feature>
<dbReference type="NCBIfam" id="NF003962">
    <property type="entry name" value="PRK05454.2-5"/>
    <property type="match status" value="1"/>
</dbReference>
<organism evidence="14 15">
    <name type="scientific">Planctopirus limnophila (strain ATCC 43296 / DSM 3776 / IFAM 1008 / Mu 290)</name>
    <name type="common">Planctomyces limnophilus</name>
    <dbReference type="NCBI Taxonomy" id="521674"/>
    <lineage>
        <taxon>Bacteria</taxon>
        <taxon>Pseudomonadati</taxon>
        <taxon>Planctomycetota</taxon>
        <taxon>Planctomycetia</taxon>
        <taxon>Planctomycetales</taxon>
        <taxon>Planctomycetaceae</taxon>
        <taxon>Planctopirus</taxon>
    </lineage>
</organism>
<evidence type="ECO:0000256" key="11">
    <source>
        <dbReference type="ARBA" id="ARBA00023136"/>
    </source>
</evidence>
<evidence type="ECO:0000256" key="10">
    <source>
        <dbReference type="ARBA" id="ARBA00022989"/>
    </source>
</evidence>
<dbReference type="SUPFAM" id="SSF53448">
    <property type="entry name" value="Nucleotide-diphospho-sugar transferases"/>
    <property type="match status" value="1"/>
</dbReference>
<evidence type="ECO:0000313" key="14">
    <source>
        <dbReference type="EMBL" id="ADG66735.1"/>
    </source>
</evidence>
<evidence type="ECO:0000313" key="15">
    <source>
        <dbReference type="Proteomes" id="UP000002220"/>
    </source>
</evidence>
<feature type="transmembrane region" description="Helical" evidence="12">
    <location>
        <begin position="55"/>
        <end position="81"/>
    </location>
</feature>
<evidence type="ECO:0000256" key="1">
    <source>
        <dbReference type="ARBA" id="ARBA00004429"/>
    </source>
</evidence>
<sequence precursor="true">MNASSITPLKVSQVSQPGSRRFRLSLAVLTLTTTAFAIWLFLWSLGDISKNPATWLLVPLFALLVLIISFSFWTSTLGLWLTITQRRQSASTSQSSHSSLPRTAILMPVYNETPASVFANVQAMIESLATTPHAADFDLFVLSDTTNPDIWLEEERMWGRLCQRLTGPTNVFYRRRPKNTARKAGNIADFCERWGTQYDLMIVLDADSVMDGQTMVEMARRMQDDPALGILQVPPVPVNRLSFFARLQQFSARLYSPVHMEGFSSWASFDSNYWGHNAIIRVAPFIDHCGLPTLPGVAPLGGEILSHDFVEAALMARGGWKVALAHDLAGSYEECPTTLLDYAKRDQRWCQGNLQHMRLIISEGLRPISRLHLAMGVMSYLASPLWLLFTLLGLLAMAIDGIWLGSTQERISGLVVFAFTMFLLMAPKVWSLVALAFDRPRREQFGGWSKIIPSVLIETAASVLVAPIMMLFHTRFVISTLLGEKVQWNAQNRGDGDIDFLAACRVFGPHTLTGLVGSALILFFAPGLFLWLSPILLGLSLTIPFSRILGSVELGQWLAHRRLLLIPEESELTPILKLQQRALEQHEQYANAHDRSQLLGELLSDPGFQALHASILQQTAAGLPAPEAKVREWTQAILTQGPESLSVEDRRQLLLDREALRELHIQYRVRQLHPDQAATASPM</sequence>
<dbReference type="GO" id="GO:0016758">
    <property type="term" value="F:hexosyltransferase activity"/>
    <property type="evidence" value="ECO:0007669"/>
    <property type="project" value="TreeGrafter"/>
</dbReference>
<keyword evidence="7" id="KW-0328">Glycosyltransferase</keyword>
<dbReference type="InterPro" id="IPR050321">
    <property type="entry name" value="Glycosyltr_2/OpgH_subfam"/>
</dbReference>
<dbReference type="EMBL" id="CP001744">
    <property type="protein sequence ID" value="ADG66735.1"/>
    <property type="molecule type" value="Genomic_DNA"/>
</dbReference>
<evidence type="ECO:0000256" key="4">
    <source>
        <dbReference type="ARBA" id="ARBA00020585"/>
    </source>
</evidence>
<protein>
    <recommendedName>
        <fullName evidence="4">Glucans biosynthesis glucosyltransferase H</fullName>
    </recommendedName>
</protein>
<evidence type="ECO:0000256" key="2">
    <source>
        <dbReference type="ARBA" id="ARBA00005001"/>
    </source>
</evidence>
<dbReference type="Proteomes" id="UP000002220">
    <property type="component" value="Chromosome"/>
</dbReference>
<reference evidence="14 15" key="1">
    <citation type="journal article" date="2010" name="Stand. Genomic Sci.">
        <title>Complete genome sequence of Planctomyces limnophilus type strain (Mu 290).</title>
        <authorList>
            <person name="Labutti K."/>
            <person name="Sikorski J."/>
            <person name="Schneider S."/>
            <person name="Nolan M."/>
            <person name="Lucas S."/>
            <person name="Glavina Del Rio T."/>
            <person name="Tice H."/>
            <person name="Cheng J.F."/>
            <person name="Goodwin L."/>
            <person name="Pitluck S."/>
            <person name="Liolios K."/>
            <person name="Ivanova N."/>
            <person name="Mavromatis K."/>
            <person name="Mikhailova N."/>
            <person name="Pati A."/>
            <person name="Chen A."/>
            <person name="Palaniappan K."/>
            <person name="Land M."/>
            <person name="Hauser L."/>
            <person name="Chang Y.J."/>
            <person name="Jeffries C.D."/>
            <person name="Tindall B.J."/>
            <person name="Rohde M."/>
            <person name="Goker M."/>
            <person name="Woyke T."/>
            <person name="Bristow J."/>
            <person name="Eisen J.A."/>
            <person name="Markowitz V."/>
            <person name="Hugenholtz P."/>
            <person name="Kyrpides N.C."/>
            <person name="Klenk H.P."/>
            <person name="Lapidus A."/>
        </authorList>
    </citation>
    <scope>NUCLEOTIDE SEQUENCE [LARGE SCALE GENOMIC DNA]</scope>
    <source>
        <strain evidence="15">ATCC 43296 / DSM 3776 / IFAM 1008 / 290</strain>
    </source>
</reference>
<dbReference type="eggNOG" id="COG2943">
    <property type="taxonomic scope" value="Bacteria"/>
</dbReference>
<dbReference type="Gene3D" id="3.90.550.10">
    <property type="entry name" value="Spore Coat Polysaccharide Biosynthesis Protein SpsA, Chain A"/>
    <property type="match status" value="1"/>
</dbReference>
<keyword evidence="5" id="KW-1003">Cell membrane</keyword>
<comment type="similarity">
    <text evidence="3">Belongs to the glycosyltransferase 2 family. OpgH subfamily.</text>
</comment>
<feature type="transmembrane region" description="Helical" evidence="12">
    <location>
        <begin position="21"/>
        <end position="43"/>
    </location>
</feature>
<dbReference type="GO" id="GO:0005886">
    <property type="term" value="C:plasma membrane"/>
    <property type="evidence" value="ECO:0007669"/>
    <property type="project" value="UniProtKB-SubCell"/>
</dbReference>
<dbReference type="RefSeq" id="WP_013109166.1">
    <property type="nucleotide sequence ID" value="NC_014148.1"/>
</dbReference>
<feature type="domain" description="Glycosyltransferase 2-like" evidence="13">
    <location>
        <begin position="202"/>
        <end position="425"/>
    </location>
</feature>
<dbReference type="NCBIfam" id="NF003958">
    <property type="entry name" value="PRK05454.2-1"/>
    <property type="match status" value="1"/>
</dbReference>
<evidence type="ECO:0000256" key="8">
    <source>
        <dbReference type="ARBA" id="ARBA00022679"/>
    </source>
</evidence>
<feature type="transmembrane region" description="Helical" evidence="12">
    <location>
        <begin position="411"/>
        <end position="430"/>
    </location>
</feature>
<evidence type="ECO:0000256" key="6">
    <source>
        <dbReference type="ARBA" id="ARBA00022519"/>
    </source>
</evidence>
<name>D5SSI7_PLAL2</name>
<dbReference type="InterPro" id="IPR029044">
    <property type="entry name" value="Nucleotide-diphossugar_trans"/>
</dbReference>
<keyword evidence="10 12" id="KW-1133">Transmembrane helix</keyword>
<dbReference type="CDD" id="cd04191">
    <property type="entry name" value="Glucan_BSP_MdoH"/>
    <property type="match status" value="1"/>
</dbReference>
<dbReference type="KEGG" id="plm:Plim_0891"/>
<keyword evidence="9 12" id="KW-0812">Transmembrane</keyword>
<dbReference type="InterPro" id="IPR001173">
    <property type="entry name" value="Glyco_trans_2-like"/>
</dbReference>
<keyword evidence="8 14" id="KW-0808">Transferase</keyword>
<keyword evidence="6" id="KW-0997">Cell inner membrane</keyword>
<proteinExistence type="inferred from homology"/>
<gene>
    <name evidence="14" type="ordered locus">Plim_0891</name>
</gene>
<dbReference type="Pfam" id="PF13632">
    <property type="entry name" value="Glyco_trans_2_3"/>
    <property type="match status" value="1"/>
</dbReference>
<dbReference type="STRING" id="521674.Plim_0891"/>